<dbReference type="Proteomes" id="UP001596020">
    <property type="component" value="Unassembled WGS sequence"/>
</dbReference>
<evidence type="ECO:0008006" key="4">
    <source>
        <dbReference type="Google" id="ProtNLM"/>
    </source>
</evidence>
<feature type="chain" id="PRO_5047106995" description="T9SS type A sorting domain-containing protein" evidence="1">
    <location>
        <begin position="23"/>
        <end position="170"/>
    </location>
</feature>
<name>A0ABV9K7S0_9PORP</name>
<dbReference type="RefSeq" id="WP_380078642.1">
    <property type="nucleotide sequence ID" value="NZ_JBHSGO010000164.1"/>
</dbReference>
<sequence length="170" mass="18888">MRMSLLPKLLLLAFGCILGMNAQGETFPHSFVVKEYQGAMTVVPVDKLHKITFGNNGVSLHLNDPSNTEKFKTVFDYGDVAVCFFSNQFAPTHIDCLDDESMTSIKVVVRGDDLYLIGLQSKSCVKIYSIGGLLHLSCRDFDPDQSINIGSLPDGMYILVVNYQVIKFIK</sequence>
<feature type="signal peptide" evidence="1">
    <location>
        <begin position="1"/>
        <end position="22"/>
    </location>
</feature>
<dbReference type="EMBL" id="JBHSGO010000164">
    <property type="protein sequence ID" value="MFC4666003.1"/>
    <property type="molecule type" value="Genomic_DNA"/>
</dbReference>
<reference evidence="3" key="1">
    <citation type="journal article" date="2019" name="Int. J. Syst. Evol. Microbiol.">
        <title>The Global Catalogue of Microorganisms (GCM) 10K type strain sequencing project: providing services to taxonomists for standard genome sequencing and annotation.</title>
        <authorList>
            <consortium name="The Broad Institute Genomics Platform"/>
            <consortium name="The Broad Institute Genome Sequencing Center for Infectious Disease"/>
            <person name="Wu L."/>
            <person name="Ma J."/>
        </authorList>
    </citation>
    <scope>NUCLEOTIDE SEQUENCE [LARGE SCALE GENOMIC DNA]</scope>
    <source>
        <strain evidence="3">CGMCC 4.7357</strain>
    </source>
</reference>
<evidence type="ECO:0000313" key="3">
    <source>
        <dbReference type="Proteomes" id="UP001596020"/>
    </source>
</evidence>
<keyword evidence="3" id="KW-1185">Reference proteome</keyword>
<keyword evidence="1" id="KW-0732">Signal</keyword>
<organism evidence="2 3">
    <name type="scientific">Falsiporphyromonas endometrii</name>
    <dbReference type="NCBI Taxonomy" id="1387297"/>
    <lineage>
        <taxon>Bacteria</taxon>
        <taxon>Pseudomonadati</taxon>
        <taxon>Bacteroidota</taxon>
        <taxon>Bacteroidia</taxon>
        <taxon>Bacteroidales</taxon>
        <taxon>Porphyromonadaceae</taxon>
        <taxon>Falsiporphyromonas</taxon>
    </lineage>
</organism>
<protein>
    <recommendedName>
        <fullName evidence="4">T9SS type A sorting domain-containing protein</fullName>
    </recommendedName>
</protein>
<gene>
    <name evidence="2" type="ORF">ACFO3G_05245</name>
</gene>
<comment type="caution">
    <text evidence="2">The sequence shown here is derived from an EMBL/GenBank/DDBJ whole genome shotgun (WGS) entry which is preliminary data.</text>
</comment>
<proteinExistence type="predicted"/>
<evidence type="ECO:0000256" key="1">
    <source>
        <dbReference type="SAM" id="SignalP"/>
    </source>
</evidence>
<accession>A0ABV9K7S0</accession>
<evidence type="ECO:0000313" key="2">
    <source>
        <dbReference type="EMBL" id="MFC4666003.1"/>
    </source>
</evidence>